<reference evidence="1 2" key="1">
    <citation type="submission" date="2024-05" db="EMBL/GenBank/DDBJ databases">
        <title>Genome sequencing and assembly of Indian major carp, Cirrhinus mrigala (Hamilton, 1822).</title>
        <authorList>
            <person name="Mohindra V."/>
            <person name="Chowdhury L.M."/>
            <person name="Lal K."/>
            <person name="Jena J.K."/>
        </authorList>
    </citation>
    <scope>NUCLEOTIDE SEQUENCE [LARGE SCALE GENOMIC DNA]</scope>
    <source>
        <strain evidence="1">CM1030</strain>
        <tissue evidence="1">Blood</tissue>
    </source>
</reference>
<keyword evidence="2" id="KW-1185">Reference proteome</keyword>
<gene>
    <name evidence="1" type="ORF">M9458_034902</name>
</gene>
<dbReference type="Proteomes" id="UP001529510">
    <property type="component" value="Unassembled WGS sequence"/>
</dbReference>
<name>A0ABD0P9M1_CIRMR</name>
<comment type="caution">
    <text evidence="1">The sequence shown here is derived from an EMBL/GenBank/DDBJ whole genome shotgun (WGS) entry which is preliminary data.</text>
</comment>
<dbReference type="AlphaFoldDB" id="A0ABD0P9M1"/>
<evidence type="ECO:0008006" key="3">
    <source>
        <dbReference type="Google" id="ProtNLM"/>
    </source>
</evidence>
<dbReference type="Gene3D" id="1.10.10.10">
    <property type="entry name" value="Winged helix-like DNA-binding domain superfamily/Winged helix DNA-binding domain"/>
    <property type="match status" value="1"/>
</dbReference>
<feature type="non-terminal residue" evidence="1">
    <location>
        <position position="78"/>
    </location>
</feature>
<accession>A0ABD0P9M1</accession>
<dbReference type="InterPro" id="IPR036388">
    <property type="entry name" value="WH-like_DNA-bd_sf"/>
</dbReference>
<proteinExistence type="predicted"/>
<sequence>MFNKAPHGKELSEDLRIRVVALYKDDLGYKRFSKMGFIRNRPRKGRSTKLSARSVLNLDSKNRCMSAASNALEVAKAE</sequence>
<evidence type="ECO:0000313" key="1">
    <source>
        <dbReference type="EMBL" id="KAL0170306.1"/>
    </source>
</evidence>
<evidence type="ECO:0000313" key="2">
    <source>
        <dbReference type="Proteomes" id="UP001529510"/>
    </source>
</evidence>
<protein>
    <recommendedName>
        <fullName evidence="3">Transposase</fullName>
    </recommendedName>
</protein>
<dbReference type="EMBL" id="JAMKFB020000017">
    <property type="protein sequence ID" value="KAL0170306.1"/>
    <property type="molecule type" value="Genomic_DNA"/>
</dbReference>
<organism evidence="1 2">
    <name type="scientific">Cirrhinus mrigala</name>
    <name type="common">Mrigala</name>
    <dbReference type="NCBI Taxonomy" id="683832"/>
    <lineage>
        <taxon>Eukaryota</taxon>
        <taxon>Metazoa</taxon>
        <taxon>Chordata</taxon>
        <taxon>Craniata</taxon>
        <taxon>Vertebrata</taxon>
        <taxon>Euteleostomi</taxon>
        <taxon>Actinopterygii</taxon>
        <taxon>Neopterygii</taxon>
        <taxon>Teleostei</taxon>
        <taxon>Ostariophysi</taxon>
        <taxon>Cypriniformes</taxon>
        <taxon>Cyprinidae</taxon>
        <taxon>Labeoninae</taxon>
        <taxon>Labeonini</taxon>
        <taxon>Cirrhinus</taxon>
    </lineage>
</organism>